<dbReference type="PANTHER" id="PTHR21064">
    <property type="entry name" value="AMINOGLYCOSIDE PHOSPHOTRANSFERASE DOMAIN-CONTAINING PROTEIN-RELATED"/>
    <property type="match status" value="1"/>
</dbReference>
<evidence type="ECO:0000313" key="11">
    <source>
        <dbReference type="EMBL" id="RED48579.1"/>
    </source>
</evidence>
<dbReference type="InterPro" id="IPR005280">
    <property type="entry name" value="Homoserine_kinase_II"/>
</dbReference>
<dbReference type="GO" id="GO:0009088">
    <property type="term" value="P:threonine biosynthetic process"/>
    <property type="evidence" value="ECO:0007669"/>
    <property type="project" value="UniProtKB-UniRule"/>
</dbReference>
<dbReference type="Pfam" id="PF01636">
    <property type="entry name" value="APH"/>
    <property type="match status" value="1"/>
</dbReference>
<keyword evidence="6 8" id="KW-0067">ATP-binding</keyword>
<evidence type="ECO:0000256" key="1">
    <source>
        <dbReference type="ARBA" id="ARBA00022605"/>
    </source>
</evidence>
<evidence type="ECO:0000256" key="7">
    <source>
        <dbReference type="ARBA" id="ARBA00038240"/>
    </source>
</evidence>
<dbReference type="InterPro" id="IPR050249">
    <property type="entry name" value="Pseudomonas-type_ThrB"/>
</dbReference>
<evidence type="ECO:0000313" key="12">
    <source>
        <dbReference type="Proteomes" id="UP000256845"/>
    </source>
</evidence>
<dbReference type="InterPro" id="IPR011009">
    <property type="entry name" value="Kinase-like_dom_sf"/>
</dbReference>
<evidence type="ECO:0000256" key="6">
    <source>
        <dbReference type="ARBA" id="ARBA00022840"/>
    </source>
</evidence>
<sequence>MAVYTEVTDDDLESFVADYNVGEVLACKGIAEGVENSNFFLQTQQDSFILTLYEKRVNADDLPFFLELMEHLADRGIRCPLPVNGRDGQSLRRLSGRPAALFTFLEGMWPRKIHPFHCAELGKAMAQFHVAGLDYGRTRANNLTVGNWRPLLESCGGRGDEVKPGLTDFLARELDFLEANWPKDLPRGVIHADMFPDNVFYRGESLSGIIDFYFACTDFLVYDLAICLNAWCFERDGSFNMTKAKLLLGHYRKERALSKAEIDALPVLARGAAMRFLLTRLYDWINHPEGAFVKPKDPMEYLRYLTFHQSVTGPSAYGIGE</sequence>
<keyword evidence="1 8" id="KW-0028">Amino-acid biosynthesis</keyword>
<comment type="pathway">
    <text evidence="8">Amino-acid biosynthesis; L-threonine biosynthesis; L-threonine from L-aspartate: step 4/5.</text>
</comment>
<evidence type="ECO:0000256" key="9">
    <source>
        <dbReference type="NCBIfam" id="TIGR00938"/>
    </source>
</evidence>
<name>A0A3D9HGG5_9PROT</name>
<keyword evidence="2 8" id="KW-0808">Transferase</keyword>
<evidence type="ECO:0000256" key="3">
    <source>
        <dbReference type="ARBA" id="ARBA00022697"/>
    </source>
</evidence>
<comment type="catalytic activity">
    <reaction evidence="8">
        <text>L-homoserine + ATP = O-phospho-L-homoserine + ADP + H(+)</text>
        <dbReference type="Rhea" id="RHEA:13985"/>
        <dbReference type="ChEBI" id="CHEBI:15378"/>
        <dbReference type="ChEBI" id="CHEBI:30616"/>
        <dbReference type="ChEBI" id="CHEBI:57476"/>
        <dbReference type="ChEBI" id="CHEBI:57590"/>
        <dbReference type="ChEBI" id="CHEBI:456216"/>
        <dbReference type="EC" id="2.7.1.39"/>
    </reaction>
</comment>
<dbReference type="NCBIfam" id="NF003558">
    <property type="entry name" value="PRK05231.1"/>
    <property type="match status" value="1"/>
</dbReference>
<dbReference type="Gene3D" id="3.30.200.20">
    <property type="entry name" value="Phosphorylase Kinase, domain 1"/>
    <property type="match status" value="1"/>
</dbReference>
<dbReference type="RefSeq" id="WP_115937525.1">
    <property type="nucleotide sequence ID" value="NZ_QRDW01000007.1"/>
</dbReference>
<dbReference type="PANTHER" id="PTHR21064:SF6">
    <property type="entry name" value="AMINOGLYCOSIDE PHOSPHOTRANSFERASE DOMAIN-CONTAINING PROTEIN"/>
    <property type="match status" value="1"/>
</dbReference>
<dbReference type="NCBIfam" id="TIGR00938">
    <property type="entry name" value="thrB_alt"/>
    <property type="match status" value="1"/>
</dbReference>
<evidence type="ECO:0000256" key="4">
    <source>
        <dbReference type="ARBA" id="ARBA00022741"/>
    </source>
</evidence>
<keyword evidence="12" id="KW-1185">Reference proteome</keyword>
<keyword evidence="4 8" id="KW-0547">Nucleotide-binding</keyword>
<dbReference type="AlphaFoldDB" id="A0A3D9HGG5"/>
<organism evidence="11 12">
    <name type="scientific">Aestuariispira insulae</name>
    <dbReference type="NCBI Taxonomy" id="1461337"/>
    <lineage>
        <taxon>Bacteria</taxon>
        <taxon>Pseudomonadati</taxon>
        <taxon>Pseudomonadota</taxon>
        <taxon>Alphaproteobacteria</taxon>
        <taxon>Rhodospirillales</taxon>
        <taxon>Kiloniellaceae</taxon>
        <taxon>Aestuariispira</taxon>
    </lineage>
</organism>
<dbReference type="Gene3D" id="3.90.1200.10">
    <property type="match status" value="1"/>
</dbReference>
<evidence type="ECO:0000256" key="5">
    <source>
        <dbReference type="ARBA" id="ARBA00022777"/>
    </source>
</evidence>
<dbReference type="Proteomes" id="UP000256845">
    <property type="component" value="Unassembled WGS sequence"/>
</dbReference>
<reference evidence="11 12" key="1">
    <citation type="submission" date="2018-07" db="EMBL/GenBank/DDBJ databases">
        <title>Genomic Encyclopedia of Type Strains, Phase III (KMG-III): the genomes of soil and plant-associated and newly described type strains.</title>
        <authorList>
            <person name="Whitman W."/>
        </authorList>
    </citation>
    <scope>NUCLEOTIDE SEQUENCE [LARGE SCALE GENOMIC DNA]</scope>
    <source>
        <strain evidence="11 12">CECT 8488</strain>
    </source>
</reference>
<comment type="similarity">
    <text evidence="7 8">Belongs to the pseudomonas-type ThrB family.</text>
</comment>
<dbReference type="EC" id="2.7.1.39" evidence="8 9"/>
<evidence type="ECO:0000259" key="10">
    <source>
        <dbReference type="Pfam" id="PF01636"/>
    </source>
</evidence>
<evidence type="ECO:0000256" key="8">
    <source>
        <dbReference type="HAMAP-Rule" id="MF_00301"/>
    </source>
</evidence>
<dbReference type="HAMAP" id="MF_00301">
    <property type="entry name" value="Homoser_kinase_2"/>
    <property type="match status" value="1"/>
</dbReference>
<dbReference type="UniPathway" id="UPA00050">
    <property type="reaction ID" value="UER00064"/>
</dbReference>
<feature type="domain" description="Aminoglycoside phosphotransferase" evidence="10">
    <location>
        <begin position="27"/>
        <end position="256"/>
    </location>
</feature>
<protein>
    <recommendedName>
        <fullName evidence="8 9">Homoserine kinase</fullName>
        <shortName evidence="8">HK</shortName>
        <shortName evidence="8">HSK</shortName>
        <ecNumber evidence="8 9">2.7.1.39</ecNumber>
    </recommendedName>
</protein>
<dbReference type="OrthoDB" id="9777460at2"/>
<dbReference type="InterPro" id="IPR002575">
    <property type="entry name" value="Aminoglycoside_PTrfase"/>
</dbReference>
<dbReference type="GO" id="GO:0005524">
    <property type="term" value="F:ATP binding"/>
    <property type="evidence" value="ECO:0007669"/>
    <property type="project" value="UniProtKB-KW"/>
</dbReference>
<evidence type="ECO:0000256" key="2">
    <source>
        <dbReference type="ARBA" id="ARBA00022679"/>
    </source>
</evidence>
<dbReference type="SUPFAM" id="SSF56112">
    <property type="entry name" value="Protein kinase-like (PK-like)"/>
    <property type="match status" value="1"/>
</dbReference>
<dbReference type="CDD" id="cd05153">
    <property type="entry name" value="HomoserineK_II"/>
    <property type="match status" value="1"/>
</dbReference>
<accession>A0A3D9HGG5</accession>
<proteinExistence type="inferred from homology"/>
<dbReference type="GO" id="GO:0004413">
    <property type="term" value="F:homoserine kinase activity"/>
    <property type="evidence" value="ECO:0007669"/>
    <property type="project" value="UniProtKB-UniRule"/>
</dbReference>
<gene>
    <name evidence="8" type="primary">thrB</name>
    <name evidence="11" type="ORF">DFP90_10782</name>
</gene>
<comment type="caution">
    <text evidence="11">The sequence shown here is derived from an EMBL/GenBank/DDBJ whole genome shotgun (WGS) entry which is preliminary data.</text>
</comment>
<keyword evidence="5 8" id="KW-0418">Kinase</keyword>
<dbReference type="EMBL" id="QRDW01000007">
    <property type="protein sequence ID" value="RED48579.1"/>
    <property type="molecule type" value="Genomic_DNA"/>
</dbReference>
<keyword evidence="3 8" id="KW-0791">Threonine biosynthesis</keyword>